<evidence type="ECO:0000313" key="5">
    <source>
        <dbReference type="EMBL" id="KDR81590.1"/>
    </source>
</evidence>
<keyword evidence="6" id="KW-1185">Reference proteome</keyword>
<dbReference type="Pfam" id="PF00642">
    <property type="entry name" value="zf-CCCH"/>
    <property type="match status" value="1"/>
</dbReference>
<keyword evidence="1" id="KW-0863">Zinc-finger</keyword>
<dbReference type="HOGENOM" id="CLU_551038_0_0_1"/>
<sequence length="426" mass="47734">MSTLNRTDPSCTPCRYFTEDGRPLPQTCRDGDRCRFMHPNNPNWPNSKTKTKSYRSTPLVPQADLFLRSYKDEFSSNERKDRSSSRGPQGMRYRKRSKSPDRGRSPFKKYPVAREKPNATGNRQAEAKQTAGNLHVGGDDPKESPLQRNTSGSTKQVYGSYQNLSSTAGSGSQAKQYHIRKGSPLKRHSENTLLASVLGSDKAMQLFQNLASISRETDQLSEVQRKEESKTETFRKISQTLKSITSAAENAVAPQLARSLLTQEDCKGLIEKNNEACQKIWKDAINIFAEEVTRVVDSHMQDSLLSIRNEAEQAIALVRNMGKRKRWDDPEITEPQTKAKNMNIAHAGELLQGVDDGSSRDVKRQKMGAGCMPTSRALKGLSDAESDQGALIKELKLKIEEQARAIVNLTEENNELRTALRKPEMC</sequence>
<keyword evidence="1" id="KW-0479">Metal-binding</keyword>
<evidence type="ECO:0000313" key="6">
    <source>
        <dbReference type="Proteomes" id="UP000027222"/>
    </source>
</evidence>
<dbReference type="GO" id="GO:0008270">
    <property type="term" value="F:zinc ion binding"/>
    <property type="evidence" value="ECO:0007669"/>
    <property type="project" value="UniProtKB-KW"/>
</dbReference>
<feature type="zinc finger region" description="C3H1-type" evidence="1">
    <location>
        <begin position="8"/>
        <end position="41"/>
    </location>
</feature>
<feature type="region of interest" description="Disordered" evidence="3">
    <location>
        <begin position="37"/>
        <end position="185"/>
    </location>
</feature>
<dbReference type="STRING" id="685588.A0A067TEE8"/>
<accession>A0A067TEE8</accession>
<feature type="coiled-coil region" evidence="2">
    <location>
        <begin position="392"/>
        <end position="419"/>
    </location>
</feature>
<evidence type="ECO:0000256" key="1">
    <source>
        <dbReference type="PROSITE-ProRule" id="PRU00723"/>
    </source>
</evidence>
<feature type="compositionally biased region" description="Basic and acidic residues" evidence="3">
    <location>
        <begin position="69"/>
        <end position="84"/>
    </location>
</feature>
<dbReference type="OrthoDB" id="3058225at2759"/>
<evidence type="ECO:0000256" key="3">
    <source>
        <dbReference type="SAM" id="MobiDB-lite"/>
    </source>
</evidence>
<evidence type="ECO:0000256" key="2">
    <source>
        <dbReference type="SAM" id="Coils"/>
    </source>
</evidence>
<keyword evidence="2" id="KW-0175">Coiled coil</keyword>
<dbReference type="AlphaFoldDB" id="A0A067TEE8"/>
<feature type="compositionally biased region" description="Polar residues" evidence="3">
    <location>
        <begin position="146"/>
        <end position="175"/>
    </location>
</feature>
<dbReference type="Proteomes" id="UP000027222">
    <property type="component" value="Unassembled WGS sequence"/>
</dbReference>
<protein>
    <recommendedName>
        <fullName evidence="4">C3H1-type domain-containing protein</fullName>
    </recommendedName>
</protein>
<gene>
    <name evidence="5" type="ORF">GALMADRAFT_239635</name>
</gene>
<dbReference type="PROSITE" id="PS50103">
    <property type="entry name" value="ZF_C3H1"/>
    <property type="match status" value="1"/>
</dbReference>
<dbReference type="SMART" id="SM00356">
    <property type="entry name" value="ZnF_C3H1"/>
    <property type="match status" value="1"/>
</dbReference>
<dbReference type="EMBL" id="KL142370">
    <property type="protein sequence ID" value="KDR81590.1"/>
    <property type="molecule type" value="Genomic_DNA"/>
</dbReference>
<organism evidence="5 6">
    <name type="scientific">Galerina marginata (strain CBS 339.88)</name>
    <dbReference type="NCBI Taxonomy" id="685588"/>
    <lineage>
        <taxon>Eukaryota</taxon>
        <taxon>Fungi</taxon>
        <taxon>Dikarya</taxon>
        <taxon>Basidiomycota</taxon>
        <taxon>Agaricomycotina</taxon>
        <taxon>Agaricomycetes</taxon>
        <taxon>Agaricomycetidae</taxon>
        <taxon>Agaricales</taxon>
        <taxon>Agaricineae</taxon>
        <taxon>Strophariaceae</taxon>
        <taxon>Galerina</taxon>
    </lineage>
</organism>
<dbReference type="InterPro" id="IPR000571">
    <property type="entry name" value="Znf_CCCH"/>
</dbReference>
<evidence type="ECO:0000259" key="4">
    <source>
        <dbReference type="PROSITE" id="PS50103"/>
    </source>
</evidence>
<proteinExistence type="predicted"/>
<feature type="domain" description="C3H1-type" evidence="4">
    <location>
        <begin position="8"/>
        <end position="41"/>
    </location>
</feature>
<reference evidence="6" key="1">
    <citation type="journal article" date="2014" name="Proc. Natl. Acad. Sci. U.S.A.">
        <title>Extensive sampling of basidiomycete genomes demonstrates inadequacy of the white-rot/brown-rot paradigm for wood decay fungi.</title>
        <authorList>
            <person name="Riley R."/>
            <person name="Salamov A.A."/>
            <person name="Brown D.W."/>
            <person name="Nagy L.G."/>
            <person name="Floudas D."/>
            <person name="Held B.W."/>
            <person name="Levasseur A."/>
            <person name="Lombard V."/>
            <person name="Morin E."/>
            <person name="Otillar R."/>
            <person name="Lindquist E.A."/>
            <person name="Sun H."/>
            <person name="LaButti K.M."/>
            <person name="Schmutz J."/>
            <person name="Jabbour D."/>
            <person name="Luo H."/>
            <person name="Baker S.E."/>
            <person name="Pisabarro A.G."/>
            <person name="Walton J.D."/>
            <person name="Blanchette R.A."/>
            <person name="Henrissat B."/>
            <person name="Martin F."/>
            <person name="Cullen D."/>
            <person name="Hibbett D.S."/>
            <person name="Grigoriev I.V."/>
        </authorList>
    </citation>
    <scope>NUCLEOTIDE SEQUENCE [LARGE SCALE GENOMIC DNA]</scope>
    <source>
        <strain evidence="6">CBS 339.88</strain>
    </source>
</reference>
<keyword evidence="1" id="KW-0862">Zinc</keyword>
<name>A0A067TEE8_GALM3</name>